<protein>
    <submittedName>
        <fullName evidence="2">Uncharacterized protein</fullName>
    </submittedName>
</protein>
<evidence type="ECO:0000313" key="2">
    <source>
        <dbReference type="EMBL" id="GBP51488.1"/>
    </source>
</evidence>
<dbReference type="Proteomes" id="UP000299102">
    <property type="component" value="Unassembled WGS sequence"/>
</dbReference>
<accession>A0A4C1WJ96</accession>
<evidence type="ECO:0000313" key="3">
    <source>
        <dbReference type="Proteomes" id="UP000299102"/>
    </source>
</evidence>
<reference evidence="2 3" key="1">
    <citation type="journal article" date="2019" name="Commun. Biol.">
        <title>The bagworm genome reveals a unique fibroin gene that provides high tensile strength.</title>
        <authorList>
            <person name="Kono N."/>
            <person name="Nakamura H."/>
            <person name="Ohtoshi R."/>
            <person name="Tomita M."/>
            <person name="Numata K."/>
            <person name="Arakawa K."/>
        </authorList>
    </citation>
    <scope>NUCLEOTIDE SEQUENCE [LARGE SCALE GENOMIC DNA]</scope>
</reference>
<keyword evidence="3" id="KW-1185">Reference proteome</keyword>
<comment type="caution">
    <text evidence="2">The sequence shown here is derived from an EMBL/GenBank/DDBJ whole genome shotgun (WGS) entry which is preliminary data.</text>
</comment>
<proteinExistence type="predicted"/>
<dbReference type="OrthoDB" id="416454at2759"/>
<sequence>MTPKHYLKFGFYNPGSLAKNHNEFILTVTQHSLDILAINASWLQPNKERRAPSLPGFSLHSAPRPPSVRRPRRWSRFLCQKGIRVMMCEHPVCVPVEQM</sequence>
<organism evidence="2 3">
    <name type="scientific">Eumeta variegata</name>
    <name type="common">Bagworm moth</name>
    <name type="synonym">Eumeta japonica</name>
    <dbReference type="NCBI Taxonomy" id="151549"/>
    <lineage>
        <taxon>Eukaryota</taxon>
        <taxon>Metazoa</taxon>
        <taxon>Ecdysozoa</taxon>
        <taxon>Arthropoda</taxon>
        <taxon>Hexapoda</taxon>
        <taxon>Insecta</taxon>
        <taxon>Pterygota</taxon>
        <taxon>Neoptera</taxon>
        <taxon>Endopterygota</taxon>
        <taxon>Lepidoptera</taxon>
        <taxon>Glossata</taxon>
        <taxon>Ditrysia</taxon>
        <taxon>Tineoidea</taxon>
        <taxon>Psychidae</taxon>
        <taxon>Oiketicinae</taxon>
        <taxon>Eumeta</taxon>
    </lineage>
</organism>
<gene>
    <name evidence="2" type="ORF">EVAR_44463_1</name>
</gene>
<evidence type="ECO:0000256" key="1">
    <source>
        <dbReference type="SAM" id="MobiDB-lite"/>
    </source>
</evidence>
<dbReference type="EMBL" id="BGZK01000582">
    <property type="protein sequence ID" value="GBP51488.1"/>
    <property type="molecule type" value="Genomic_DNA"/>
</dbReference>
<feature type="region of interest" description="Disordered" evidence="1">
    <location>
        <begin position="49"/>
        <end position="70"/>
    </location>
</feature>
<dbReference type="AlphaFoldDB" id="A0A4C1WJ96"/>
<name>A0A4C1WJ96_EUMVA</name>